<comment type="similarity">
    <text evidence="1">Belongs to the peptidase C40 family.</text>
</comment>
<evidence type="ECO:0000256" key="5">
    <source>
        <dbReference type="SAM" id="MobiDB-lite"/>
    </source>
</evidence>
<feature type="domain" description="NlpC/P60" evidence="6">
    <location>
        <begin position="251"/>
        <end position="412"/>
    </location>
</feature>
<feature type="region of interest" description="Disordered" evidence="5">
    <location>
        <begin position="260"/>
        <end position="292"/>
    </location>
</feature>
<evidence type="ECO:0000313" key="8">
    <source>
        <dbReference type="EMBL" id="OBF19651.1"/>
    </source>
</evidence>
<dbReference type="PROSITE" id="PS51935">
    <property type="entry name" value="NLPC_P60"/>
    <property type="match status" value="1"/>
</dbReference>
<keyword evidence="3" id="KW-0378">Hydrolase</keyword>
<dbReference type="EMBL" id="LZHX01000059">
    <property type="protein sequence ID" value="OBF19651.1"/>
    <property type="molecule type" value="Genomic_DNA"/>
</dbReference>
<evidence type="ECO:0000256" key="2">
    <source>
        <dbReference type="ARBA" id="ARBA00022670"/>
    </source>
</evidence>
<organism evidence="7 9">
    <name type="scientific">Mycolicibacterium conceptionense</name>
    <dbReference type="NCBI Taxonomy" id="451644"/>
    <lineage>
        <taxon>Bacteria</taxon>
        <taxon>Bacillati</taxon>
        <taxon>Actinomycetota</taxon>
        <taxon>Actinomycetes</taxon>
        <taxon>Mycobacteriales</taxon>
        <taxon>Mycobacteriaceae</taxon>
        <taxon>Mycolicibacterium</taxon>
    </lineage>
</organism>
<feature type="region of interest" description="Disordered" evidence="5">
    <location>
        <begin position="160"/>
        <end position="220"/>
    </location>
</feature>
<dbReference type="InterPro" id="IPR051794">
    <property type="entry name" value="PG_Endopeptidase_C40"/>
</dbReference>
<dbReference type="Proteomes" id="UP000093779">
    <property type="component" value="Unassembled WGS sequence"/>
</dbReference>
<dbReference type="GO" id="GO:0006508">
    <property type="term" value="P:proteolysis"/>
    <property type="evidence" value="ECO:0007669"/>
    <property type="project" value="UniProtKB-KW"/>
</dbReference>
<dbReference type="AlphaFoldDB" id="A0A0J8UF18"/>
<dbReference type="PANTHER" id="PTHR47359:SF3">
    <property type="entry name" value="NLP_P60 DOMAIN-CONTAINING PROTEIN-RELATED"/>
    <property type="match status" value="1"/>
</dbReference>
<protein>
    <recommendedName>
        <fullName evidence="6">NlpC/P60 domain-containing protein</fullName>
    </recommendedName>
</protein>
<reference evidence="8 10" key="2">
    <citation type="submission" date="2016-06" db="EMBL/GenBank/DDBJ databases">
        <authorList>
            <person name="Kjaerup R.B."/>
            <person name="Dalgaard T.S."/>
            <person name="Juul-Madsen H.R."/>
        </authorList>
    </citation>
    <scope>NUCLEOTIDE SEQUENCE [LARGE SCALE GENOMIC DNA]</scope>
    <source>
        <strain evidence="8 10">ACS1953</strain>
    </source>
</reference>
<dbReference type="SUPFAM" id="SSF54001">
    <property type="entry name" value="Cysteine proteinases"/>
    <property type="match status" value="1"/>
</dbReference>
<dbReference type="OrthoDB" id="4745173at2"/>
<gene>
    <name evidence="8" type="ORF">A5726_17530</name>
    <name evidence="7" type="ORF">ACT17_03755</name>
</gene>
<evidence type="ECO:0000313" key="7">
    <source>
        <dbReference type="EMBL" id="KMV19851.1"/>
    </source>
</evidence>
<dbReference type="Pfam" id="PF00877">
    <property type="entry name" value="NLPC_P60"/>
    <property type="match status" value="1"/>
</dbReference>
<dbReference type="PATRIC" id="fig|451644.5.peg.759"/>
<evidence type="ECO:0000256" key="4">
    <source>
        <dbReference type="ARBA" id="ARBA00022807"/>
    </source>
</evidence>
<evidence type="ECO:0000313" key="10">
    <source>
        <dbReference type="Proteomes" id="UP000093779"/>
    </source>
</evidence>
<dbReference type="Gene3D" id="3.90.1720.10">
    <property type="entry name" value="endopeptidase domain like (from Nostoc punctiforme)"/>
    <property type="match status" value="1"/>
</dbReference>
<proteinExistence type="inferred from homology"/>
<dbReference type="EMBL" id="LFOD01000002">
    <property type="protein sequence ID" value="KMV19851.1"/>
    <property type="molecule type" value="Genomic_DNA"/>
</dbReference>
<dbReference type="InterPro" id="IPR000064">
    <property type="entry name" value="NLP_P60_dom"/>
</dbReference>
<dbReference type="GO" id="GO:0008234">
    <property type="term" value="F:cysteine-type peptidase activity"/>
    <property type="evidence" value="ECO:0007669"/>
    <property type="project" value="UniProtKB-KW"/>
</dbReference>
<feature type="compositionally biased region" description="Polar residues" evidence="5">
    <location>
        <begin position="199"/>
        <end position="208"/>
    </location>
</feature>
<dbReference type="Proteomes" id="UP000037594">
    <property type="component" value="Unassembled WGS sequence"/>
</dbReference>
<sequence length="413" mass="44303">MTTSDELEQWNLRSLELMMGATLESNKKLKRLGDTLDGSKADLSGWGGEAAEAWSELHGKVRVDIDEQGRQADALFNKLEKIYPEFRNVKNDYDDLKEHVAANHMTIVPPGVVQGEGNAQAPLQYMAELQLSQEKLDNILARATAVSAEIADAMYAACGVEESDQHEPASESAPDGPTTPADQLPLPTKGGHEPFPTIATRNNHSPDISQHLADNAHPSPLLAGLSAGQWRERLAHFHPGDPLPDPRTPTGDKSIDALAHAASQQNSSYAWGGNKSKDGPSVGQGDTGQGANQWHDWDRYGYDCGGLVRYSIEQGAGLDVGMGTNNIDTNPRLDHVAGGIPGSVIDQHAQPGDILIFGQNAGDPFSGSDTHHTGLYIGNGYMINAPESGQPIRVDALDGYQDETTDVLRAPSQ</sequence>
<dbReference type="RefSeq" id="WP_019347777.1">
    <property type="nucleotide sequence ID" value="NZ_AGSZ01000598.1"/>
</dbReference>
<evidence type="ECO:0000256" key="3">
    <source>
        <dbReference type="ARBA" id="ARBA00022801"/>
    </source>
</evidence>
<keyword evidence="4" id="KW-0788">Thiol protease</keyword>
<dbReference type="PANTHER" id="PTHR47359">
    <property type="entry name" value="PEPTIDOGLYCAN DL-ENDOPEPTIDASE CWLO"/>
    <property type="match status" value="1"/>
</dbReference>
<name>A0A0J8UF18_9MYCO</name>
<accession>A0A0J8UF18</accession>
<reference evidence="7 9" key="1">
    <citation type="submission" date="2015-06" db="EMBL/GenBank/DDBJ databases">
        <title>Genome sequence of Mycobacterium conceptionense strain MLE.</title>
        <authorList>
            <person name="Greninger A.L."/>
            <person name="Cunningham G."/>
            <person name="Chiu C.Y."/>
            <person name="Miller S."/>
        </authorList>
    </citation>
    <scope>NUCLEOTIDE SEQUENCE [LARGE SCALE GENOMIC DNA]</scope>
    <source>
        <strain evidence="7 9">MLE</strain>
    </source>
</reference>
<comment type="caution">
    <text evidence="7">The sequence shown here is derived from an EMBL/GenBank/DDBJ whole genome shotgun (WGS) entry which is preliminary data.</text>
</comment>
<evidence type="ECO:0000259" key="6">
    <source>
        <dbReference type="PROSITE" id="PS51935"/>
    </source>
</evidence>
<evidence type="ECO:0000256" key="1">
    <source>
        <dbReference type="ARBA" id="ARBA00007074"/>
    </source>
</evidence>
<keyword evidence="2" id="KW-0645">Protease</keyword>
<dbReference type="InterPro" id="IPR038765">
    <property type="entry name" value="Papain-like_cys_pep_sf"/>
</dbReference>
<evidence type="ECO:0000313" key="9">
    <source>
        <dbReference type="Proteomes" id="UP000037594"/>
    </source>
</evidence>